<dbReference type="SUPFAM" id="SSF88723">
    <property type="entry name" value="PIN domain-like"/>
    <property type="match status" value="1"/>
</dbReference>
<dbReference type="InterPro" id="IPR029060">
    <property type="entry name" value="PIN-like_dom_sf"/>
</dbReference>
<protein>
    <submittedName>
        <fullName evidence="1">Uncharacterized protein</fullName>
    </submittedName>
</protein>
<sequence length="126" mass="13704">MSVLVDTSVWVDHFKNRNDALVSLLVSDQALTHPMVLVELACGTPPAPRARTLGDIGLLQPARQASLAEVMAFIEHEKLHGLGCGLVDVSLLASILITPGARLWTLDQRLNDLSVRFGVAHRPKLH</sequence>
<accession>A0A1K0IBJ4</accession>
<organism evidence="1">
    <name type="scientific">Cupriavidus necator</name>
    <name type="common">Alcaligenes eutrophus</name>
    <name type="synonym">Ralstonia eutropha</name>
    <dbReference type="NCBI Taxonomy" id="106590"/>
    <lineage>
        <taxon>Bacteria</taxon>
        <taxon>Pseudomonadati</taxon>
        <taxon>Pseudomonadota</taxon>
        <taxon>Betaproteobacteria</taxon>
        <taxon>Burkholderiales</taxon>
        <taxon>Burkholderiaceae</taxon>
        <taxon>Cupriavidus</taxon>
    </lineage>
</organism>
<gene>
    <name evidence="1" type="ORF">CNECB9_1940020</name>
</gene>
<dbReference type="RefSeq" id="WP_340522306.1">
    <property type="nucleotide sequence ID" value="NZ_FMSH01000106.1"/>
</dbReference>
<dbReference type="AlphaFoldDB" id="A0A1K0IBJ4"/>
<reference evidence="1" key="1">
    <citation type="submission" date="2016-09" db="EMBL/GenBank/DDBJ databases">
        <authorList>
            <person name="Capua I."/>
            <person name="De Benedictis P."/>
            <person name="Joannis T."/>
            <person name="Lombin L.H."/>
            <person name="Cattoli G."/>
        </authorList>
    </citation>
    <scope>NUCLEOTIDE SEQUENCE</scope>
    <source>
        <strain evidence="1">B9</strain>
    </source>
</reference>
<dbReference type="EMBL" id="FMSH01000106">
    <property type="protein sequence ID" value="SCU74657.1"/>
    <property type="molecule type" value="Genomic_DNA"/>
</dbReference>
<proteinExistence type="predicted"/>
<dbReference type="Gene3D" id="3.40.50.1010">
    <property type="entry name" value="5'-nuclease"/>
    <property type="match status" value="1"/>
</dbReference>
<evidence type="ECO:0000313" key="1">
    <source>
        <dbReference type="EMBL" id="SCU74657.1"/>
    </source>
</evidence>
<name>A0A1K0IBJ4_CUPNE</name>